<dbReference type="Gene3D" id="3.40.50.2300">
    <property type="match status" value="1"/>
</dbReference>
<dbReference type="PANTHER" id="PTHR44591">
    <property type="entry name" value="STRESS RESPONSE REGULATOR PROTEIN 1"/>
    <property type="match status" value="1"/>
</dbReference>
<organism evidence="7 8">
    <name type="scientific">Plantimonas leprariae</name>
    <dbReference type="NCBI Taxonomy" id="2615207"/>
    <lineage>
        <taxon>Bacteria</taxon>
        <taxon>Pseudomonadati</taxon>
        <taxon>Pseudomonadota</taxon>
        <taxon>Alphaproteobacteria</taxon>
        <taxon>Hyphomicrobiales</taxon>
        <taxon>Aurantimonadaceae</taxon>
        <taxon>Plantimonas</taxon>
    </lineage>
</organism>
<protein>
    <submittedName>
        <fullName evidence="7">Response regulator</fullName>
    </submittedName>
</protein>
<dbReference type="SUPFAM" id="SSF52172">
    <property type="entry name" value="CheY-like"/>
    <property type="match status" value="1"/>
</dbReference>
<keyword evidence="1 4" id="KW-0597">Phosphoprotein</keyword>
<feature type="modified residue" description="4-aspartylphosphate" evidence="4">
    <location>
        <position position="136"/>
    </location>
</feature>
<keyword evidence="2" id="KW-0805">Transcription regulation</keyword>
<evidence type="ECO:0000256" key="2">
    <source>
        <dbReference type="ARBA" id="ARBA00023015"/>
    </source>
</evidence>
<evidence type="ECO:0000259" key="6">
    <source>
        <dbReference type="PROSITE" id="PS50110"/>
    </source>
</evidence>
<feature type="region of interest" description="Disordered" evidence="5">
    <location>
        <begin position="1"/>
        <end position="56"/>
    </location>
</feature>
<evidence type="ECO:0000256" key="4">
    <source>
        <dbReference type="PROSITE-ProRule" id="PRU00169"/>
    </source>
</evidence>
<dbReference type="GO" id="GO:0000160">
    <property type="term" value="P:phosphorelay signal transduction system"/>
    <property type="evidence" value="ECO:0007669"/>
    <property type="project" value="InterPro"/>
</dbReference>
<dbReference type="InterPro" id="IPR050595">
    <property type="entry name" value="Bact_response_regulator"/>
</dbReference>
<gene>
    <name evidence="7" type="ORF">F6X38_21525</name>
</gene>
<evidence type="ECO:0000313" key="8">
    <source>
        <dbReference type="Proteomes" id="UP000432089"/>
    </source>
</evidence>
<dbReference type="EMBL" id="VZDO01000024">
    <property type="protein sequence ID" value="KAB0676289.1"/>
    <property type="molecule type" value="Genomic_DNA"/>
</dbReference>
<dbReference type="PROSITE" id="PS50110">
    <property type="entry name" value="RESPONSE_REGULATORY"/>
    <property type="match status" value="1"/>
</dbReference>
<feature type="domain" description="Response regulatory" evidence="6">
    <location>
        <begin position="85"/>
        <end position="201"/>
    </location>
</feature>
<comment type="caution">
    <text evidence="7">The sequence shown here is derived from an EMBL/GenBank/DDBJ whole genome shotgun (WGS) entry which is preliminary data.</text>
</comment>
<keyword evidence="8" id="KW-1185">Reference proteome</keyword>
<dbReference type="Pfam" id="PF00072">
    <property type="entry name" value="Response_reg"/>
    <property type="match status" value="1"/>
</dbReference>
<proteinExistence type="predicted"/>
<dbReference type="PANTHER" id="PTHR44591:SF3">
    <property type="entry name" value="RESPONSE REGULATORY DOMAIN-CONTAINING PROTEIN"/>
    <property type="match status" value="1"/>
</dbReference>
<evidence type="ECO:0000313" key="7">
    <source>
        <dbReference type="EMBL" id="KAB0676289.1"/>
    </source>
</evidence>
<accession>A0A7V7PKH1</accession>
<dbReference type="RefSeq" id="WP_150973487.1">
    <property type="nucleotide sequence ID" value="NZ_VZDO01000024.1"/>
</dbReference>
<dbReference type="InterPro" id="IPR001789">
    <property type="entry name" value="Sig_transdc_resp-reg_receiver"/>
</dbReference>
<name>A0A7V7PKH1_9HYPH</name>
<sequence>MVAVADPAPYSVKGSGRLPPDTPCRLKPFRERFGGTRHAAPPAGRSSRRSDRRNVPDANHLSWNEFFIHRPAPSSDRGIVHVPLRILIVEDEPLIALDLQAILEDAGHEVVGFATDLHRALEVASAYVNLDLALMDVDLAGGVDGVETARRLREEHDVAALFVSGRLTDEVRARSAGSRPVGFVGKPFTDGQILLALANLPERARS</sequence>
<reference evidence="7 8" key="1">
    <citation type="submission" date="2019-09" db="EMBL/GenBank/DDBJ databases">
        <title>YIM 132180 draft genome.</title>
        <authorList>
            <person name="Zhang K."/>
        </authorList>
    </citation>
    <scope>NUCLEOTIDE SEQUENCE [LARGE SCALE GENOMIC DNA]</scope>
    <source>
        <strain evidence="7 8">YIM 132180</strain>
    </source>
</reference>
<evidence type="ECO:0000256" key="3">
    <source>
        <dbReference type="ARBA" id="ARBA00023163"/>
    </source>
</evidence>
<dbReference type="AlphaFoldDB" id="A0A7V7PKH1"/>
<keyword evidence="3" id="KW-0804">Transcription</keyword>
<dbReference type="InterPro" id="IPR011006">
    <property type="entry name" value="CheY-like_superfamily"/>
</dbReference>
<evidence type="ECO:0000256" key="5">
    <source>
        <dbReference type="SAM" id="MobiDB-lite"/>
    </source>
</evidence>
<evidence type="ECO:0000256" key="1">
    <source>
        <dbReference type="ARBA" id="ARBA00022553"/>
    </source>
</evidence>
<dbReference type="SMART" id="SM00448">
    <property type="entry name" value="REC"/>
    <property type="match status" value="1"/>
</dbReference>
<dbReference type="Proteomes" id="UP000432089">
    <property type="component" value="Unassembled WGS sequence"/>
</dbReference>